<feature type="transmembrane region" description="Helical" evidence="8">
    <location>
        <begin position="238"/>
        <end position="258"/>
    </location>
</feature>
<feature type="transmembrane region" description="Helical" evidence="8">
    <location>
        <begin position="732"/>
        <end position="748"/>
    </location>
</feature>
<evidence type="ECO:0000313" key="9">
    <source>
        <dbReference type="EMBL" id="HBQ47776.1"/>
    </source>
</evidence>
<keyword evidence="6 8" id="KW-1133">Transmembrane helix</keyword>
<gene>
    <name evidence="9" type="ORF">DD728_02645</name>
</gene>
<dbReference type="Proteomes" id="UP000263957">
    <property type="component" value="Unassembled WGS sequence"/>
</dbReference>
<keyword evidence="5 8" id="KW-0812">Transmembrane</keyword>
<keyword evidence="4" id="KW-1003">Cell membrane</keyword>
<comment type="subcellular location">
    <subcellularLocation>
        <location evidence="1">Cell membrane</location>
        <topology evidence="1">Multi-pass membrane protein</topology>
    </subcellularLocation>
</comment>
<comment type="caution">
    <text evidence="9">The sequence shown here is derived from an EMBL/GenBank/DDBJ whole genome shotgun (WGS) entry which is preliminary data.</text>
</comment>
<feature type="transmembrane region" description="Helical" evidence="8">
    <location>
        <begin position="145"/>
        <end position="170"/>
    </location>
</feature>
<dbReference type="Gene3D" id="3.30.2090.10">
    <property type="entry name" value="Multidrug efflux transporter AcrB TolC docking domain, DN and DC subdomains"/>
    <property type="match status" value="2"/>
</dbReference>
<dbReference type="GO" id="GO:0008324">
    <property type="term" value="F:monoatomic cation transmembrane transporter activity"/>
    <property type="evidence" value="ECO:0007669"/>
    <property type="project" value="InterPro"/>
</dbReference>
<evidence type="ECO:0000256" key="2">
    <source>
        <dbReference type="ARBA" id="ARBA00010942"/>
    </source>
</evidence>
<dbReference type="SUPFAM" id="SSF82866">
    <property type="entry name" value="Multidrug efflux transporter AcrB transmembrane domain"/>
    <property type="match status" value="2"/>
</dbReference>
<dbReference type="PANTHER" id="PTHR32063">
    <property type="match status" value="1"/>
</dbReference>
<evidence type="ECO:0000256" key="4">
    <source>
        <dbReference type="ARBA" id="ARBA00022475"/>
    </source>
</evidence>
<feature type="transmembrane region" description="Helical" evidence="8">
    <location>
        <begin position="106"/>
        <end position="139"/>
    </location>
</feature>
<dbReference type="PANTHER" id="PTHR32063:SF19">
    <property type="entry name" value="CATION EFFLUX SYSTEM PROTEIN CUSA"/>
    <property type="match status" value="1"/>
</dbReference>
<reference evidence="9 10" key="1">
    <citation type="journal article" date="2018" name="Nat. Biotechnol.">
        <title>A standardized bacterial taxonomy based on genome phylogeny substantially revises the tree of life.</title>
        <authorList>
            <person name="Parks D.H."/>
            <person name="Chuvochina M."/>
            <person name="Waite D.W."/>
            <person name="Rinke C."/>
            <person name="Skarshewski A."/>
            <person name="Chaumeil P.A."/>
            <person name="Hugenholtz P."/>
        </authorList>
    </citation>
    <scope>NUCLEOTIDE SEQUENCE [LARGE SCALE GENOMIC DNA]</scope>
    <source>
        <strain evidence="9">UBA10378</strain>
    </source>
</reference>
<organism evidence="9 10">
    <name type="scientific">Hyphomonas atlantica</name>
    <dbReference type="NCBI Taxonomy" id="1280948"/>
    <lineage>
        <taxon>Bacteria</taxon>
        <taxon>Pseudomonadati</taxon>
        <taxon>Pseudomonadota</taxon>
        <taxon>Alphaproteobacteria</taxon>
        <taxon>Hyphomonadales</taxon>
        <taxon>Hyphomonadaceae</taxon>
        <taxon>Hyphomonas</taxon>
    </lineage>
</organism>
<dbReference type="Gene3D" id="1.20.1640.10">
    <property type="entry name" value="Multidrug efflux transporter AcrB transmembrane domain"/>
    <property type="match status" value="2"/>
</dbReference>
<protein>
    <submittedName>
        <fullName evidence="9">CusA/CzcA family heavy metal efflux RND transporter</fullName>
    </submittedName>
</protein>
<evidence type="ECO:0000256" key="1">
    <source>
        <dbReference type="ARBA" id="ARBA00004651"/>
    </source>
</evidence>
<feature type="transmembrane region" description="Helical" evidence="8">
    <location>
        <begin position="628"/>
        <end position="645"/>
    </location>
</feature>
<dbReference type="EMBL" id="DOGS01000060">
    <property type="protein sequence ID" value="HBQ47776.1"/>
    <property type="molecule type" value="Genomic_DNA"/>
</dbReference>
<evidence type="ECO:0000256" key="5">
    <source>
        <dbReference type="ARBA" id="ARBA00022692"/>
    </source>
</evidence>
<dbReference type="Gene3D" id="3.30.70.1440">
    <property type="entry name" value="Multidrug efflux transporter AcrB pore domain"/>
    <property type="match status" value="1"/>
</dbReference>
<evidence type="ECO:0000256" key="3">
    <source>
        <dbReference type="ARBA" id="ARBA00022448"/>
    </source>
</evidence>
<evidence type="ECO:0000256" key="7">
    <source>
        <dbReference type="ARBA" id="ARBA00023136"/>
    </source>
</evidence>
<evidence type="ECO:0000313" key="10">
    <source>
        <dbReference type="Proteomes" id="UP000263957"/>
    </source>
</evidence>
<dbReference type="InterPro" id="IPR027463">
    <property type="entry name" value="AcrB_DN_DC_subdom"/>
</dbReference>
<proteinExistence type="inferred from homology"/>
<name>A0A356W4I9_9PROT</name>
<feature type="transmembrane region" description="Helical" evidence="8">
    <location>
        <begin position="652"/>
        <end position="672"/>
    </location>
</feature>
<keyword evidence="3" id="KW-0813">Transport</keyword>
<dbReference type="PRINTS" id="PR00702">
    <property type="entry name" value="ACRIFLAVINRP"/>
</dbReference>
<evidence type="ECO:0000256" key="8">
    <source>
        <dbReference type="SAM" id="Phobius"/>
    </source>
</evidence>
<dbReference type="GO" id="GO:0042910">
    <property type="term" value="F:xenobiotic transmembrane transporter activity"/>
    <property type="evidence" value="ECO:0007669"/>
    <property type="project" value="TreeGrafter"/>
</dbReference>
<feature type="transmembrane region" description="Helical" evidence="8">
    <location>
        <begin position="204"/>
        <end position="226"/>
    </location>
</feature>
<evidence type="ECO:0000256" key="6">
    <source>
        <dbReference type="ARBA" id="ARBA00022989"/>
    </source>
</evidence>
<dbReference type="Gene3D" id="3.30.70.1320">
    <property type="entry name" value="Multidrug efflux transporter AcrB pore domain like"/>
    <property type="match status" value="1"/>
</dbReference>
<feature type="transmembrane region" description="Helical" evidence="8">
    <location>
        <begin position="760"/>
        <end position="785"/>
    </location>
</feature>
<dbReference type="InterPro" id="IPR001036">
    <property type="entry name" value="Acrflvin-R"/>
</dbReference>
<comment type="similarity">
    <text evidence="2">Belongs to the resistance-nodulation-cell division (RND) (TC 2.A.6) family.</text>
</comment>
<keyword evidence="7 8" id="KW-0472">Membrane</keyword>
<feature type="non-terminal residue" evidence="9">
    <location>
        <position position="1"/>
    </location>
</feature>
<feature type="transmembrane region" description="Helical" evidence="8">
    <location>
        <begin position="678"/>
        <end position="702"/>
    </location>
</feature>
<dbReference type="InterPro" id="IPR004763">
    <property type="entry name" value="CusA-like"/>
</dbReference>
<dbReference type="AlphaFoldDB" id="A0A356W4I9"/>
<accession>A0A356W4I9</accession>
<dbReference type="GO" id="GO:0005886">
    <property type="term" value="C:plasma membrane"/>
    <property type="evidence" value="ECO:0007669"/>
    <property type="project" value="UniProtKB-SubCell"/>
</dbReference>
<dbReference type="Pfam" id="PF00873">
    <property type="entry name" value="ACR_tran"/>
    <property type="match status" value="1"/>
</dbReference>
<dbReference type="SUPFAM" id="SSF82714">
    <property type="entry name" value="Multidrug efflux transporter AcrB TolC docking domain, DN and DC subdomains"/>
    <property type="match status" value="1"/>
</dbReference>
<feature type="transmembrane region" description="Helical" evidence="8">
    <location>
        <begin position="289"/>
        <end position="308"/>
    </location>
</feature>
<dbReference type="Gene3D" id="3.30.70.1430">
    <property type="entry name" value="Multidrug efflux transporter AcrB pore domain"/>
    <property type="match status" value="1"/>
</dbReference>
<dbReference type="NCBIfam" id="TIGR00914">
    <property type="entry name" value="2A0601"/>
    <property type="match status" value="1"/>
</dbReference>
<sequence>LDLEQVVVKAEDGTPVQLSHVARIVEGPALRRGIVELNGEGETVSGIVVMRDGENALSVIERVKEKLDSLQRGLPEGVEIVTVYDRAPLIEGSVDYLKDKLIEEGFAVALVILIFLLHVRSSLVAIITLPLGVLGAFLIMSWQGVTANIMSLGGIAIAIGAMVDASIVLVENASRKLADLGPKPDPSVRRQALVESAQEVGPGIFFSLLIITVSFLPVFALTGQSFRLFSPLAYTKTYAMAFAAILSVTLVPVLMLYLMRGRFRREEANPLNAFFVWAYKPLLHLALRFKWITVALALALTATVIVPVQRIGSEFMPALYEGELLYMPTTLPGVSSTKMREILGQTNRVIKTVPEVDRVFGKAGRADTATDPAPLTMIETWIKLKPKEDWRPGVTVEDITDELDAKLQMPGLVNSWGYPIKIRMDMVSTGVRTPIGIKVTGDDLTEIETIARDIEAAISDVPGTRSAFADRVMGGKYLEITPDRGELARRNIDMAAFQSVIQTALGGMTLSQSVEGRERYDIILRYDRPFRESATDLEEILVPAPSGAHIPLSELADISYAEGPPMIRSENARLTGWVFVDIADRDMGSYVADAGQVIANAVDLPAGYAVEFSGQYEQMQEANARLKIAIPAAIALIFLLLMLHFGRLDRTLIIMASLPFGLVGGMWAVWLAGYNLSVAVAVGFIALGGIAVETAVVMLLYIDAEVRKANPSDRSQLFAAVSKGAAMRVRPKLMTVTTIFAGLAPIFLTDGLGSDVMRRIALPMLGGMASTLILSLIVIPAIYYIRVGLQIPSDLPRAEPDNRAGSFTPEGEKP</sequence>